<name>A0A8J7GEW6_9ACTN</name>
<evidence type="ECO:0008006" key="3">
    <source>
        <dbReference type="Google" id="ProtNLM"/>
    </source>
</evidence>
<sequence>MRARSGLITSLVFGVVLLLCVGGGTGAFLLVSSLEGKGARTPTAAVEGFLTGVFVQRDEDRAADFLCSDVDPTQLAQKVSEVDSLVRRYPDVTFTWTTEQKSKAKRETVYDVRVTAKTPAETVGAQHLEVTATSNGGWRVCGVKRVAA</sequence>
<evidence type="ECO:0000313" key="2">
    <source>
        <dbReference type="Proteomes" id="UP000622552"/>
    </source>
</evidence>
<protein>
    <recommendedName>
        <fullName evidence="3">DUF4878 domain-containing protein</fullName>
    </recommendedName>
</protein>
<evidence type="ECO:0000313" key="1">
    <source>
        <dbReference type="EMBL" id="MBG6139368.1"/>
    </source>
</evidence>
<reference evidence="1" key="1">
    <citation type="submission" date="2020-11" db="EMBL/GenBank/DDBJ databases">
        <title>Sequencing the genomes of 1000 actinobacteria strains.</title>
        <authorList>
            <person name="Klenk H.-P."/>
        </authorList>
    </citation>
    <scope>NUCLEOTIDE SEQUENCE</scope>
    <source>
        <strain evidence="1">DSM 45356</strain>
    </source>
</reference>
<organism evidence="1 2">
    <name type="scientific">Longispora fulva</name>
    <dbReference type="NCBI Taxonomy" id="619741"/>
    <lineage>
        <taxon>Bacteria</taxon>
        <taxon>Bacillati</taxon>
        <taxon>Actinomycetota</taxon>
        <taxon>Actinomycetes</taxon>
        <taxon>Micromonosporales</taxon>
        <taxon>Micromonosporaceae</taxon>
        <taxon>Longispora</taxon>
    </lineage>
</organism>
<dbReference type="RefSeq" id="WP_197006035.1">
    <property type="nucleotide sequence ID" value="NZ_BONS01000012.1"/>
</dbReference>
<proteinExistence type="predicted"/>
<comment type="caution">
    <text evidence="1">The sequence shown here is derived from an EMBL/GenBank/DDBJ whole genome shotgun (WGS) entry which is preliminary data.</text>
</comment>
<dbReference type="Proteomes" id="UP000622552">
    <property type="component" value="Unassembled WGS sequence"/>
</dbReference>
<keyword evidence="2" id="KW-1185">Reference proteome</keyword>
<accession>A0A8J7GEW6</accession>
<dbReference type="EMBL" id="JADOUF010000001">
    <property type="protein sequence ID" value="MBG6139368.1"/>
    <property type="molecule type" value="Genomic_DNA"/>
</dbReference>
<dbReference type="AlphaFoldDB" id="A0A8J7GEW6"/>
<gene>
    <name evidence="1" type="ORF">IW245_005562</name>
</gene>